<protein>
    <submittedName>
        <fullName evidence="3">DDE-1 domain-containing protein</fullName>
    </submittedName>
</protein>
<feature type="domain" description="DDE-1" evidence="1">
    <location>
        <begin position="1"/>
        <end position="55"/>
    </location>
</feature>
<dbReference type="Proteomes" id="UP000046395">
    <property type="component" value="Unassembled WGS sequence"/>
</dbReference>
<dbReference type="InterPro" id="IPR004875">
    <property type="entry name" value="DDE_SF_endonuclease_dom"/>
</dbReference>
<dbReference type="Pfam" id="PF03184">
    <property type="entry name" value="DDE_1"/>
    <property type="match status" value="1"/>
</dbReference>
<dbReference type="GO" id="GO:0003676">
    <property type="term" value="F:nucleic acid binding"/>
    <property type="evidence" value="ECO:0007669"/>
    <property type="project" value="InterPro"/>
</dbReference>
<organism evidence="2 3">
    <name type="scientific">Trichuris muris</name>
    <name type="common">Mouse whipworm</name>
    <dbReference type="NCBI Taxonomy" id="70415"/>
    <lineage>
        <taxon>Eukaryota</taxon>
        <taxon>Metazoa</taxon>
        <taxon>Ecdysozoa</taxon>
        <taxon>Nematoda</taxon>
        <taxon>Enoplea</taxon>
        <taxon>Dorylaimia</taxon>
        <taxon>Trichinellida</taxon>
        <taxon>Trichuridae</taxon>
        <taxon>Trichuris</taxon>
    </lineage>
</organism>
<evidence type="ECO:0000259" key="1">
    <source>
        <dbReference type="Pfam" id="PF03184"/>
    </source>
</evidence>
<reference evidence="3" key="1">
    <citation type="submission" date="2019-12" db="UniProtKB">
        <authorList>
            <consortium name="WormBaseParasite"/>
        </authorList>
    </citation>
    <scope>IDENTIFICATION</scope>
</reference>
<dbReference type="STRING" id="70415.A0A5S6QIZ9"/>
<accession>A0A5S6QIZ9</accession>
<evidence type="ECO:0000313" key="3">
    <source>
        <dbReference type="WBParaSite" id="TMUE_2000007376.1"/>
    </source>
</evidence>
<dbReference type="AlphaFoldDB" id="A0A5S6QIZ9"/>
<keyword evidence="2" id="KW-1185">Reference proteome</keyword>
<dbReference type="WBParaSite" id="TMUE_2000007376.1">
    <property type="protein sequence ID" value="TMUE_2000007376.1"/>
    <property type="gene ID" value="WBGene00285621"/>
</dbReference>
<proteinExistence type="predicted"/>
<evidence type="ECO:0000313" key="2">
    <source>
        <dbReference type="Proteomes" id="UP000046395"/>
    </source>
</evidence>
<sequence>MKSKYKNTFLNCMLSAVDNGVNVERFRKQFSMKDAVYAVANAWDAVTKKTITGAWHNLWPAANRREQRDNTEDLTEEKMTADLLRYANSVPSESISKLEEVDIEEVFNNIDNEAPTAFSLTDGEIAEMVLNDCEHNRSDDEEDVVSTAKKVSTQETVKMCDKLIEALEQRAFMTEHDIMAIYRIKEKLLQQTPRLTRQITLSEAFKNVTEQRASTSAEGASDN</sequence>
<name>A0A5S6QIZ9_TRIMR</name>